<dbReference type="SUPFAM" id="SSF53474">
    <property type="entry name" value="alpha/beta-Hydrolases"/>
    <property type="match status" value="1"/>
</dbReference>
<dbReference type="InterPro" id="IPR001375">
    <property type="entry name" value="Peptidase_S9_cat"/>
</dbReference>
<dbReference type="GO" id="GO:0016787">
    <property type="term" value="F:hydrolase activity"/>
    <property type="evidence" value="ECO:0007669"/>
    <property type="project" value="UniProtKB-KW"/>
</dbReference>
<dbReference type="PANTHER" id="PTHR42776:SF27">
    <property type="entry name" value="DIPEPTIDYL PEPTIDASE FAMILY MEMBER 6"/>
    <property type="match status" value="1"/>
</dbReference>
<evidence type="ECO:0000259" key="2">
    <source>
        <dbReference type="Pfam" id="PF00326"/>
    </source>
</evidence>
<sequence length="636" mass="73456">MTKTKIKDILDYEFLSGLEISKDGSKLVYKKTKADYDENKYQTDLWIYDTKENKNYPITDNEKISTYTFDEDSYLIYKSNSGEKKDSFKSYNGYGIGKKIFDLDLDVKEIKWLKDELFLINASEKEDKKAKDKKEKNKYFEKLDTLPFWFNGQGYLEKKSSAYYFYDADDEKLTKIVDSKFPNEIQYLALNEDLTKAVYIKANYDDNNVYEKLDSLVLLDVETKTEKVLIDKVFSFYTAEFLDDKIIFVGTDMKKGGINEDSFILTCDFEGNYEKITDSNFDMSFGNSLGTDARFGSGKSFLKANDKLYFIVTQKETTKLYSIDKKGNVNLEIDDQVEDFAINGDEIYYLSMGKESLSELKKKGQDHILVKNKIKSNVGETERFEFESNGDTLTGFVVLPPKFNKNKKYPTLLSIHGGPKTEFGDIFHHEHQVFASNDYIIIYTNPHGASGNGVKFSDIRGKYGDIDYSDLMTFLDLAIEKYPQIDTENLGVYGGSYGGFMTNWIIGHNDRFKTACSQRSISNWTSFYGVSDIGYYFGSDQTDSNPWDSLDKMWDQSPIKYAENAKTPTLFIHADEDYRCPLEQGLQMYTKLKLNGVDTKMYVFHGENHELSRSGKPHGRIKRLKEIKKWFDGHLK</sequence>
<evidence type="ECO:0000256" key="1">
    <source>
        <dbReference type="ARBA" id="ARBA00022801"/>
    </source>
</evidence>
<dbReference type="EMBL" id="JBGMEI010000013">
    <property type="protein sequence ID" value="MFO3666121.1"/>
    <property type="molecule type" value="Genomic_DNA"/>
</dbReference>
<evidence type="ECO:0000313" key="4">
    <source>
        <dbReference type="Proteomes" id="UP001637996"/>
    </source>
</evidence>
<feature type="domain" description="Peptidase S9 prolyl oligopeptidase catalytic" evidence="2">
    <location>
        <begin position="427"/>
        <end position="636"/>
    </location>
</feature>
<accession>A0ABW9MBG6</accession>
<reference evidence="3 4" key="1">
    <citation type="journal article" date="2025" name="Anaerobe">
        <title>Description of Anaerococcus kampingiae sp. nov., Anaerococcus groningensis sp. nov., Anaerococcus martiniensis sp. nov., and Anaerococcus cruorum sp. nov., isolated from human clinical specimens.</title>
        <authorList>
            <person name="Boiten K.E."/>
            <person name="Meijer J."/>
            <person name="van Wezel E.M."/>
            <person name="Veloo A.C.M."/>
        </authorList>
    </citation>
    <scope>NUCLEOTIDE SEQUENCE [LARGE SCALE GENOMIC DNA]</scope>
    <source>
        <strain evidence="3 4">ENR0831</strain>
    </source>
</reference>
<dbReference type="Gene3D" id="3.40.50.1820">
    <property type="entry name" value="alpha/beta hydrolase"/>
    <property type="match status" value="1"/>
</dbReference>
<dbReference type="PANTHER" id="PTHR42776">
    <property type="entry name" value="SERINE PEPTIDASE S9 FAMILY MEMBER"/>
    <property type="match status" value="1"/>
</dbReference>
<keyword evidence="4" id="KW-1185">Reference proteome</keyword>
<protein>
    <submittedName>
        <fullName evidence="3">Alpha/beta hydrolase family protein</fullName>
        <ecNumber evidence="3">3.4.-.-</ecNumber>
    </submittedName>
</protein>
<dbReference type="SUPFAM" id="SSF69304">
    <property type="entry name" value="Tricorn protease N-terminal domain"/>
    <property type="match status" value="1"/>
</dbReference>
<keyword evidence="1 3" id="KW-0378">Hydrolase</keyword>
<organism evidence="3 4">
    <name type="scientific">Anaerococcus martiniensis</name>
    <dbReference type="NCBI Taxonomy" id="3115615"/>
    <lineage>
        <taxon>Bacteria</taxon>
        <taxon>Bacillati</taxon>
        <taxon>Bacillota</taxon>
        <taxon>Tissierellia</taxon>
        <taxon>Tissierellales</taxon>
        <taxon>Peptoniphilaceae</taxon>
        <taxon>Anaerococcus</taxon>
    </lineage>
</organism>
<gene>
    <name evidence="3" type="ORF">ACCQ41_07695</name>
</gene>
<comment type="caution">
    <text evidence="3">The sequence shown here is derived from an EMBL/GenBank/DDBJ whole genome shotgun (WGS) entry which is preliminary data.</text>
</comment>
<dbReference type="InterPro" id="IPR029058">
    <property type="entry name" value="AB_hydrolase_fold"/>
</dbReference>
<dbReference type="EC" id="3.4.-.-" evidence="3"/>
<dbReference type="Pfam" id="PF00326">
    <property type="entry name" value="Peptidase_S9"/>
    <property type="match status" value="1"/>
</dbReference>
<name>A0ABW9MBG6_9FIRM</name>
<dbReference type="RefSeq" id="WP_410031763.1">
    <property type="nucleotide sequence ID" value="NZ_JBGMEI010000013.1"/>
</dbReference>
<dbReference type="Proteomes" id="UP001637996">
    <property type="component" value="Unassembled WGS sequence"/>
</dbReference>
<proteinExistence type="predicted"/>
<evidence type="ECO:0000313" key="3">
    <source>
        <dbReference type="EMBL" id="MFO3666121.1"/>
    </source>
</evidence>